<sequence length="141" mass="16104">MNNKMNINSGIDALNNLYDFLKSSDSPTEVKVEKGIYLGLNLYNLIMSIYKDKITTLEKEESLKILNEIKNVNNKITQLISSINDERDASIIEHLREERNELMSIKTQALQEQIKEFPENTSTANSKAQNLKENKGDKIAN</sequence>
<feature type="compositionally biased region" description="Polar residues" evidence="1">
    <location>
        <begin position="119"/>
        <end position="129"/>
    </location>
</feature>
<evidence type="ECO:0000313" key="2">
    <source>
        <dbReference type="EMBL" id="ACK74210.1"/>
    </source>
</evidence>
<gene>
    <name evidence="2" type="ordered locus">BbuZS7_A11</name>
</gene>
<dbReference type="HOGENOM" id="CLU_1999508_0_0_12"/>
<evidence type="ECO:0000313" key="3">
    <source>
        <dbReference type="Proteomes" id="UP000006901"/>
    </source>
</evidence>
<dbReference type="EMBL" id="CP001199">
    <property type="protein sequence ID" value="ACK74210.1"/>
    <property type="molecule type" value="Genomic_DNA"/>
</dbReference>
<evidence type="ECO:0000256" key="1">
    <source>
        <dbReference type="SAM" id="MobiDB-lite"/>
    </source>
</evidence>
<name>A0A0H3C2W6_BORBZ</name>
<dbReference type="KEGG" id="bbz:BbuZS7_A11"/>
<proteinExistence type="predicted"/>
<dbReference type="RefSeq" id="WP_010258117.1">
    <property type="nucleotide sequence ID" value="NC_011784.1"/>
</dbReference>
<protein>
    <submittedName>
        <fullName evidence="2">Uncharacterized protein</fullName>
    </submittedName>
</protein>
<feature type="compositionally biased region" description="Basic and acidic residues" evidence="1">
    <location>
        <begin position="130"/>
        <end position="141"/>
    </location>
</feature>
<feature type="region of interest" description="Disordered" evidence="1">
    <location>
        <begin position="118"/>
        <end position="141"/>
    </location>
</feature>
<dbReference type="Pfam" id="PF05289">
    <property type="entry name" value="BLYB"/>
    <property type="match status" value="1"/>
</dbReference>
<accession>A0A0H3C2W6</accession>
<keyword evidence="2" id="KW-0614">Plasmid</keyword>
<dbReference type="Proteomes" id="UP000006901">
    <property type="component" value="Plasmid ZS7_lp54"/>
</dbReference>
<dbReference type="AlphaFoldDB" id="A0A0H3C2W6"/>
<dbReference type="InterPro" id="IPR007953">
    <property type="entry name" value="Holin-like_BlyB"/>
</dbReference>
<geneLocation type="plasmid" evidence="2 3">
    <name>ZS7_lp54</name>
</geneLocation>
<reference evidence="2 3" key="1">
    <citation type="journal article" date="2011" name="J. Bacteriol.">
        <title>Whole-genome sequences of thirteen isolates of Borrelia burgdorferi.</title>
        <authorList>
            <person name="Schutzer S.E."/>
            <person name="Fraser-Liggett C.M."/>
            <person name="Casjens S.R."/>
            <person name="Qiu W.G."/>
            <person name="Dunn J.J."/>
            <person name="Mongodin E.F."/>
            <person name="Luft B.J."/>
        </authorList>
    </citation>
    <scope>NUCLEOTIDE SEQUENCE [LARGE SCALE GENOMIC DNA]</scope>
    <source>
        <strain evidence="2 3">ZS7</strain>
        <plasmid evidence="2 3">ZS7_lp54</plasmid>
    </source>
</reference>
<organism evidence="2 3">
    <name type="scientific">Borreliella burgdorferi (strain ZS7)</name>
    <name type="common">Borrelia burgdorferi</name>
    <dbReference type="NCBI Taxonomy" id="445985"/>
    <lineage>
        <taxon>Bacteria</taxon>
        <taxon>Pseudomonadati</taxon>
        <taxon>Spirochaetota</taxon>
        <taxon>Spirochaetia</taxon>
        <taxon>Spirochaetales</taxon>
        <taxon>Borreliaceae</taxon>
        <taxon>Borreliella</taxon>
    </lineage>
</organism>